<evidence type="ECO:0000313" key="2">
    <source>
        <dbReference type="EMBL" id="SEA21326.1"/>
    </source>
</evidence>
<protein>
    <submittedName>
        <fullName evidence="2">Uncharacterized protein</fullName>
    </submittedName>
</protein>
<dbReference type="EMBL" id="FNRM01000002">
    <property type="protein sequence ID" value="SEA21326.1"/>
    <property type="molecule type" value="Genomic_DNA"/>
</dbReference>
<reference evidence="2 3" key="1">
    <citation type="submission" date="2016-10" db="EMBL/GenBank/DDBJ databases">
        <authorList>
            <person name="de Groot N.N."/>
        </authorList>
    </citation>
    <scope>NUCLEOTIDE SEQUENCE [LARGE SCALE GENOMIC DNA]</scope>
    <source>
        <strain evidence="2 3">CGMCC 1.3430</strain>
    </source>
</reference>
<feature type="region of interest" description="Disordered" evidence="1">
    <location>
        <begin position="88"/>
        <end position="109"/>
    </location>
</feature>
<dbReference type="RefSeq" id="WP_091339993.1">
    <property type="nucleotide sequence ID" value="NZ_FNRM01000002.1"/>
</dbReference>
<proteinExistence type="predicted"/>
<dbReference type="AlphaFoldDB" id="A0A1H3ZC40"/>
<accession>A0A1H3ZC40</accession>
<evidence type="ECO:0000313" key="3">
    <source>
        <dbReference type="Proteomes" id="UP000198773"/>
    </source>
</evidence>
<organism evidence="2 3">
    <name type="scientific">Alkalimonas amylolytica</name>
    <dbReference type="NCBI Taxonomy" id="152573"/>
    <lineage>
        <taxon>Bacteria</taxon>
        <taxon>Pseudomonadati</taxon>
        <taxon>Pseudomonadota</taxon>
        <taxon>Gammaproteobacteria</taxon>
        <taxon>Alkalimonas</taxon>
    </lineage>
</organism>
<dbReference type="OrthoDB" id="6238772at2"/>
<feature type="compositionally biased region" description="Acidic residues" evidence="1">
    <location>
        <begin position="93"/>
        <end position="109"/>
    </location>
</feature>
<name>A0A1H3ZC40_ALKAM</name>
<dbReference type="Proteomes" id="UP000198773">
    <property type="component" value="Unassembled WGS sequence"/>
</dbReference>
<keyword evidence="3" id="KW-1185">Reference proteome</keyword>
<evidence type="ECO:0000256" key="1">
    <source>
        <dbReference type="SAM" id="MobiDB-lite"/>
    </source>
</evidence>
<dbReference type="STRING" id="152573.SAMN04488051_102124"/>
<sequence>MKALMEVQDYLFSSRDVGDWDGEEEQVADQMNAIYHAVWSVIPDDTATSEVELLLSQLWQQLSADSLVLEASEEELIDWSIAFVENQLAAEPEPSDEDEDDEYEYEYEE</sequence>
<gene>
    <name evidence="2" type="ORF">SAMN04488051_102124</name>
</gene>